<dbReference type="SUPFAM" id="SSF48726">
    <property type="entry name" value="Immunoglobulin"/>
    <property type="match status" value="2"/>
</dbReference>
<evidence type="ECO:0000256" key="11">
    <source>
        <dbReference type="ARBA" id="ARBA00038361"/>
    </source>
</evidence>
<keyword evidence="4" id="KW-0430">Lectin</keyword>
<dbReference type="Ensembl" id="ENSPEMT00000022675.2">
    <property type="protein sequence ID" value="ENSPEMP00000018347.2"/>
    <property type="gene ID" value="ENSPEMG00000016963.2"/>
</dbReference>
<dbReference type="AlphaFoldDB" id="A0A8C8TMM0"/>
<accession>A0A8C8TMM0</accession>
<keyword evidence="16" id="KW-1185">Reference proteome</keyword>
<dbReference type="InterPro" id="IPR051036">
    <property type="entry name" value="SIGLEC"/>
</dbReference>
<dbReference type="Pfam" id="PF07686">
    <property type="entry name" value="V-set"/>
    <property type="match status" value="1"/>
</dbReference>
<dbReference type="GO" id="GO:0048029">
    <property type="term" value="F:monosaccharide binding"/>
    <property type="evidence" value="ECO:0007669"/>
    <property type="project" value="UniProtKB-ARBA"/>
</dbReference>
<dbReference type="PROSITE" id="PS50835">
    <property type="entry name" value="IG_LIKE"/>
    <property type="match status" value="1"/>
</dbReference>
<organism evidence="15 16">
    <name type="scientific">Peromyscus maniculatus bairdii</name>
    <name type="common">Prairie deer mouse</name>
    <dbReference type="NCBI Taxonomy" id="230844"/>
    <lineage>
        <taxon>Eukaryota</taxon>
        <taxon>Metazoa</taxon>
        <taxon>Chordata</taxon>
        <taxon>Craniata</taxon>
        <taxon>Vertebrata</taxon>
        <taxon>Euteleostomi</taxon>
        <taxon>Mammalia</taxon>
        <taxon>Eutheria</taxon>
        <taxon>Euarchontoglires</taxon>
        <taxon>Glires</taxon>
        <taxon>Rodentia</taxon>
        <taxon>Myomorpha</taxon>
        <taxon>Muroidea</taxon>
        <taxon>Cricetidae</taxon>
        <taxon>Neotominae</taxon>
        <taxon>Peromyscus</taxon>
    </lineage>
</organism>
<keyword evidence="8" id="KW-1015">Disulfide bond</keyword>
<evidence type="ECO:0000256" key="4">
    <source>
        <dbReference type="ARBA" id="ARBA00022734"/>
    </source>
</evidence>
<dbReference type="InterPro" id="IPR007110">
    <property type="entry name" value="Ig-like_dom"/>
</dbReference>
<protein>
    <submittedName>
        <fullName evidence="15">Sialic acid binding Ig-like lectin H</fullName>
    </submittedName>
</protein>
<dbReference type="GO" id="GO:0033691">
    <property type="term" value="F:sialic acid binding"/>
    <property type="evidence" value="ECO:0007669"/>
    <property type="project" value="UniProtKB-ARBA"/>
</dbReference>
<dbReference type="InterPro" id="IPR013106">
    <property type="entry name" value="Ig_V-set"/>
</dbReference>
<evidence type="ECO:0000256" key="1">
    <source>
        <dbReference type="ARBA" id="ARBA00004479"/>
    </source>
</evidence>
<evidence type="ECO:0000256" key="12">
    <source>
        <dbReference type="SAM" id="Phobius"/>
    </source>
</evidence>
<sequence>MLLPRLLPLLWVCEWIAGNDFLLPRSWRDMEHTDEIFKLKLQSSLVTVQEGLCVLVPCTFFEPSLKPSSDTVFGYWFRAGADTDTDLPVATNNPNKPVQKTQSQFHLFGDPSTNDCSLDIRDAQRSDSGSYFFRMEKGSVKWNYCKNELSVDVTALTHTPNIEIPQTLELGHPSKVTCSVPWACERGTPPIFSWMSAAITSLGPRTTFSSMLTLTPRLQDHGTNLICQVTFPGANVTVQKTVQINVTYTPQNSTTHVSGGAGPGKSGPLAEVVLVAMGEAAIKLLILGICFLFLSTKSQRKKVEQPATQVDYIETVMD</sequence>
<evidence type="ECO:0000256" key="9">
    <source>
        <dbReference type="ARBA" id="ARBA00023180"/>
    </source>
</evidence>
<evidence type="ECO:0000256" key="13">
    <source>
        <dbReference type="SAM" id="SignalP"/>
    </source>
</evidence>
<feature type="transmembrane region" description="Helical" evidence="12">
    <location>
        <begin position="272"/>
        <end position="294"/>
    </location>
</feature>
<reference evidence="15 16" key="1">
    <citation type="submission" date="2018-10" db="EMBL/GenBank/DDBJ databases">
        <title>Improved assembly of the deer mouse Peromyscus maniculatus genome.</title>
        <authorList>
            <person name="Lassance J.-M."/>
            <person name="Hoekstra H.E."/>
        </authorList>
    </citation>
    <scope>NUCLEOTIDE SEQUENCE [LARGE SCALE GENOMIC DNA]</scope>
</reference>
<dbReference type="GO" id="GO:0009986">
    <property type="term" value="C:cell surface"/>
    <property type="evidence" value="ECO:0007669"/>
    <property type="project" value="Ensembl"/>
</dbReference>
<evidence type="ECO:0000256" key="6">
    <source>
        <dbReference type="ARBA" id="ARBA00022989"/>
    </source>
</evidence>
<keyword evidence="2 12" id="KW-0812">Transmembrane</keyword>
<keyword evidence="10" id="KW-0393">Immunoglobulin domain</keyword>
<dbReference type="Gene3D" id="2.60.40.10">
    <property type="entry name" value="Immunoglobulins"/>
    <property type="match status" value="2"/>
</dbReference>
<feature type="domain" description="Ig-like" evidence="14">
    <location>
        <begin position="160"/>
        <end position="243"/>
    </location>
</feature>
<dbReference type="InterPro" id="IPR003599">
    <property type="entry name" value="Ig_sub"/>
</dbReference>
<evidence type="ECO:0000313" key="16">
    <source>
        <dbReference type="Proteomes" id="UP000694547"/>
    </source>
</evidence>
<dbReference type="SMART" id="SM00409">
    <property type="entry name" value="IG"/>
    <property type="match status" value="2"/>
</dbReference>
<evidence type="ECO:0000313" key="15">
    <source>
        <dbReference type="Ensembl" id="ENSPEMP00000018347.2"/>
    </source>
</evidence>
<keyword evidence="7 12" id="KW-0472">Membrane</keyword>
<reference evidence="15" key="3">
    <citation type="submission" date="2025-09" db="UniProtKB">
        <authorList>
            <consortium name="Ensembl"/>
        </authorList>
    </citation>
    <scope>IDENTIFICATION</scope>
</reference>
<feature type="chain" id="PRO_5034816555" evidence="13">
    <location>
        <begin position="19"/>
        <end position="318"/>
    </location>
</feature>
<gene>
    <name evidence="15" type="primary">LOC102910669</name>
</gene>
<evidence type="ECO:0000256" key="2">
    <source>
        <dbReference type="ARBA" id="ARBA00022692"/>
    </source>
</evidence>
<evidence type="ECO:0000256" key="7">
    <source>
        <dbReference type="ARBA" id="ARBA00023136"/>
    </source>
</evidence>
<dbReference type="PANTHER" id="PTHR12035">
    <property type="entry name" value="SIALIC ACID BINDING IMMUNOGLOBULIN-LIKE LECTIN"/>
    <property type="match status" value="1"/>
</dbReference>
<name>A0A8C8TMM0_PERMB</name>
<feature type="signal peptide" evidence="13">
    <location>
        <begin position="1"/>
        <end position="18"/>
    </location>
</feature>
<dbReference type="GO" id="GO:0050728">
    <property type="term" value="P:negative regulation of inflammatory response"/>
    <property type="evidence" value="ECO:0007669"/>
    <property type="project" value="UniProtKB-ARBA"/>
</dbReference>
<keyword evidence="5" id="KW-0130">Cell adhesion</keyword>
<dbReference type="GO" id="GO:0038024">
    <property type="term" value="F:cargo receptor activity"/>
    <property type="evidence" value="ECO:0007669"/>
    <property type="project" value="Ensembl"/>
</dbReference>
<comment type="subcellular location">
    <subcellularLocation>
        <location evidence="1">Membrane</location>
        <topology evidence="1">Single-pass type I membrane protein</topology>
    </subcellularLocation>
</comment>
<keyword evidence="3 13" id="KW-0732">Signal</keyword>
<evidence type="ECO:0000256" key="3">
    <source>
        <dbReference type="ARBA" id="ARBA00022729"/>
    </source>
</evidence>
<evidence type="ECO:0000259" key="14">
    <source>
        <dbReference type="PROSITE" id="PS50835"/>
    </source>
</evidence>
<evidence type="ECO:0000256" key="10">
    <source>
        <dbReference type="ARBA" id="ARBA00023319"/>
    </source>
</evidence>
<dbReference type="GO" id="GO:0005886">
    <property type="term" value="C:plasma membrane"/>
    <property type="evidence" value="ECO:0007669"/>
    <property type="project" value="TreeGrafter"/>
</dbReference>
<dbReference type="Proteomes" id="UP000694547">
    <property type="component" value="Chromosome 1"/>
</dbReference>
<comment type="similarity">
    <text evidence="11">Belongs to the immunoglobulin superfamily. SIGLEC (sialic acid binding Ig-like lectin) family.</text>
</comment>
<dbReference type="GeneTree" id="ENSGT01150000286907"/>
<evidence type="ECO:0000256" key="5">
    <source>
        <dbReference type="ARBA" id="ARBA00022889"/>
    </source>
</evidence>
<dbReference type="FunFam" id="2.60.40.10:FF:000912">
    <property type="entry name" value="Myeloid cell surface antigen CD33"/>
    <property type="match status" value="1"/>
</dbReference>
<dbReference type="GO" id="GO:0007155">
    <property type="term" value="P:cell adhesion"/>
    <property type="evidence" value="ECO:0007669"/>
    <property type="project" value="UniProtKB-KW"/>
</dbReference>
<dbReference type="InterPro" id="IPR036179">
    <property type="entry name" value="Ig-like_dom_sf"/>
</dbReference>
<keyword evidence="6 12" id="KW-1133">Transmembrane helix</keyword>
<dbReference type="PANTHER" id="PTHR12035:SF137">
    <property type="entry name" value="SIALIC ACID BINDING IG-LIKE LECTIN H"/>
    <property type="match status" value="1"/>
</dbReference>
<dbReference type="GO" id="GO:0006898">
    <property type="term" value="P:receptor-mediated endocytosis"/>
    <property type="evidence" value="ECO:0007669"/>
    <property type="project" value="Ensembl"/>
</dbReference>
<dbReference type="GO" id="GO:0051649">
    <property type="term" value="P:establishment of localization in cell"/>
    <property type="evidence" value="ECO:0007669"/>
    <property type="project" value="Ensembl"/>
</dbReference>
<dbReference type="FunFam" id="2.60.40.10:FF:000829">
    <property type="entry name" value="Sialic acid-binding Ig-like lectin 8"/>
    <property type="match status" value="1"/>
</dbReference>
<dbReference type="InterPro" id="IPR013783">
    <property type="entry name" value="Ig-like_fold"/>
</dbReference>
<evidence type="ECO:0000256" key="8">
    <source>
        <dbReference type="ARBA" id="ARBA00023157"/>
    </source>
</evidence>
<keyword evidence="9" id="KW-0325">Glycoprotein</keyword>
<reference evidence="15" key="2">
    <citation type="submission" date="2025-08" db="UniProtKB">
        <authorList>
            <consortium name="Ensembl"/>
        </authorList>
    </citation>
    <scope>IDENTIFICATION</scope>
</reference>
<proteinExistence type="inferred from homology"/>